<feature type="transmembrane region" description="Helical" evidence="1">
    <location>
        <begin position="63"/>
        <end position="83"/>
    </location>
</feature>
<reference evidence="3" key="1">
    <citation type="journal article" date="2006" name="PLoS Biol.">
        <title>Macronuclear genome sequence of the ciliate Tetrahymena thermophila, a model eukaryote.</title>
        <authorList>
            <person name="Eisen J.A."/>
            <person name="Coyne R.S."/>
            <person name="Wu M."/>
            <person name="Wu D."/>
            <person name="Thiagarajan M."/>
            <person name="Wortman J.R."/>
            <person name="Badger J.H."/>
            <person name="Ren Q."/>
            <person name="Amedeo P."/>
            <person name="Jones K.M."/>
            <person name="Tallon L.J."/>
            <person name="Delcher A.L."/>
            <person name="Salzberg S.L."/>
            <person name="Silva J.C."/>
            <person name="Haas B.J."/>
            <person name="Majoros W.H."/>
            <person name="Farzad M."/>
            <person name="Carlton J.M."/>
            <person name="Smith R.K. Jr."/>
            <person name="Garg J."/>
            <person name="Pearlman R.E."/>
            <person name="Karrer K.M."/>
            <person name="Sun L."/>
            <person name="Manning G."/>
            <person name="Elde N.C."/>
            <person name="Turkewitz A.P."/>
            <person name="Asai D.J."/>
            <person name="Wilkes D.E."/>
            <person name="Wang Y."/>
            <person name="Cai H."/>
            <person name="Collins K."/>
            <person name="Stewart B.A."/>
            <person name="Lee S.R."/>
            <person name="Wilamowska K."/>
            <person name="Weinberg Z."/>
            <person name="Ruzzo W.L."/>
            <person name="Wloga D."/>
            <person name="Gaertig J."/>
            <person name="Frankel J."/>
            <person name="Tsao C.-C."/>
            <person name="Gorovsky M.A."/>
            <person name="Keeling P.J."/>
            <person name="Waller R.F."/>
            <person name="Patron N.J."/>
            <person name="Cherry J.M."/>
            <person name="Stover N.A."/>
            <person name="Krieger C.J."/>
            <person name="del Toro C."/>
            <person name="Ryder H.F."/>
            <person name="Williamson S.C."/>
            <person name="Barbeau R.A."/>
            <person name="Hamilton E.P."/>
            <person name="Orias E."/>
        </authorList>
    </citation>
    <scope>NUCLEOTIDE SEQUENCE [LARGE SCALE GENOMIC DNA]</scope>
    <source>
        <strain evidence="3">SB210</strain>
    </source>
</reference>
<keyword evidence="3" id="KW-1185">Reference proteome</keyword>
<proteinExistence type="predicted"/>
<keyword evidence="1 2" id="KW-0812">Transmembrane</keyword>
<keyword evidence="1" id="KW-1133">Transmembrane helix</keyword>
<sequence length="206" mass="24372">MEINKVLSLHQMMEFLLVNKINLYLIILLSHCLALQPIKILVVFLAIKTMIIKFLSRLQIKKLLVFLLTMKIYSIIKVIQIVIIKALSSHQLMEFLVVNKINPCLIILLSNCQAQQPIKMIHKIRKAILMGQIFKIKLIISVSKIIRLYLARNQFCKFHYFKTRIKTIQQSLLIQIQMVEIYFLIFQMSKKYKYQKKQLKNKLANI</sequence>
<dbReference type="Proteomes" id="UP000009168">
    <property type="component" value="Unassembled WGS sequence"/>
</dbReference>
<feature type="transmembrane region" description="Helical" evidence="1">
    <location>
        <begin position="133"/>
        <end position="150"/>
    </location>
</feature>
<evidence type="ECO:0000256" key="1">
    <source>
        <dbReference type="SAM" id="Phobius"/>
    </source>
</evidence>
<dbReference type="AlphaFoldDB" id="W7X4U2"/>
<dbReference type="GeneID" id="24437383"/>
<organism evidence="2 3">
    <name type="scientific">Tetrahymena thermophila (strain SB210)</name>
    <dbReference type="NCBI Taxonomy" id="312017"/>
    <lineage>
        <taxon>Eukaryota</taxon>
        <taxon>Sar</taxon>
        <taxon>Alveolata</taxon>
        <taxon>Ciliophora</taxon>
        <taxon>Intramacronucleata</taxon>
        <taxon>Oligohymenophorea</taxon>
        <taxon>Hymenostomatida</taxon>
        <taxon>Tetrahymenina</taxon>
        <taxon>Tetrahymenidae</taxon>
        <taxon>Tetrahymena</taxon>
    </lineage>
</organism>
<protein>
    <submittedName>
        <fullName evidence="2">Transmembrane protein, putative</fullName>
    </submittedName>
</protein>
<gene>
    <name evidence="2" type="ORF">TTHERM_000125189</name>
</gene>
<dbReference type="KEGG" id="tet:TTHERM_000125189"/>
<feature type="transmembrane region" description="Helical" evidence="1">
    <location>
        <begin position="170"/>
        <end position="188"/>
    </location>
</feature>
<dbReference type="InParanoid" id="W7X4U2"/>
<feature type="transmembrane region" description="Helical" evidence="1">
    <location>
        <begin position="23"/>
        <end position="51"/>
    </location>
</feature>
<accession>W7X4U2</accession>
<evidence type="ECO:0000313" key="3">
    <source>
        <dbReference type="Proteomes" id="UP000009168"/>
    </source>
</evidence>
<name>W7X4U2_TETTS</name>
<dbReference type="RefSeq" id="XP_012653166.1">
    <property type="nucleotide sequence ID" value="XM_012797712.1"/>
</dbReference>
<dbReference type="EMBL" id="GG662699">
    <property type="protein sequence ID" value="EWS74345.1"/>
    <property type="molecule type" value="Genomic_DNA"/>
</dbReference>
<evidence type="ECO:0000313" key="2">
    <source>
        <dbReference type="EMBL" id="EWS74345.1"/>
    </source>
</evidence>
<keyword evidence="1" id="KW-0472">Membrane</keyword>